<reference evidence="8" key="2">
    <citation type="submission" date="2025-09" db="UniProtKB">
        <authorList>
            <consortium name="Ensembl"/>
        </authorList>
    </citation>
    <scope>IDENTIFICATION</scope>
</reference>
<dbReference type="Pfam" id="PF07719">
    <property type="entry name" value="TPR_2"/>
    <property type="match status" value="1"/>
</dbReference>
<dbReference type="SUPFAM" id="SSF48452">
    <property type="entry name" value="TPR-like"/>
    <property type="match status" value="1"/>
</dbReference>
<dbReference type="InterPro" id="IPR013105">
    <property type="entry name" value="TPR_2"/>
</dbReference>
<keyword evidence="1" id="KW-0597">Phosphoprotein</keyword>
<dbReference type="PROSITE" id="PS50005">
    <property type="entry name" value="TPR"/>
    <property type="match status" value="3"/>
</dbReference>
<feature type="repeat" description="TPR" evidence="6">
    <location>
        <begin position="237"/>
        <end position="270"/>
    </location>
</feature>
<dbReference type="InterPro" id="IPR052769">
    <property type="entry name" value="TPR_domain_protein"/>
</dbReference>
<evidence type="ECO:0000256" key="5">
    <source>
        <dbReference type="ARBA" id="ARBA00067165"/>
    </source>
</evidence>
<dbReference type="PANTHER" id="PTHR46014">
    <property type="entry name" value="TETRATRICOPEPTIDE REPEAT PROTEIN 1"/>
    <property type="match status" value="1"/>
</dbReference>
<keyword evidence="9" id="KW-1185">Reference proteome</keyword>
<dbReference type="Proteomes" id="UP000261660">
    <property type="component" value="Unplaced"/>
</dbReference>
<comment type="subunit">
    <text evidence="4">Interacts with the GAP domain of NF1. Interacts (via TPR repeats) with HSP90AA1 and HSPA8.</text>
</comment>
<feature type="repeat" description="TPR" evidence="6">
    <location>
        <begin position="198"/>
        <end position="231"/>
    </location>
</feature>
<keyword evidence="3 6" id="KW-0802">TPR repeat</keyword>
<feature type="repeat" description="TPR" evidence="6">
    <location>
        <begin position="271"/>
        <end position="304"/>
    </location>
</feature>
<dbReference type="Pfam" id="PF00515">
    <property type="entry name" value="TPR_1"/>
    <property type="match status" value="2"/>
</dbReference>
<evidence type="ECO:0000256" key="7">
    <source>
        <dbReference type="SAM" id="MobiDB-lite"/>
    </source>
</evidence>
<evidence type="ECO:0000256" key="1">
    <source>
        <dbReference type="ARBA" id="ARBA00022553"/>
    </source>
</evidence>
<dbReference type="SMART" id="SM00028">
    <property type="entry name" value="TPR"/>
    <property type="match status" value="3"/>
</dbReference>
<accession>A0A3Q3MIA0</accession>
<dbReference type="PANTHER" id="PTHR46014:SF1">
    <property type="entry name" value="TETRATRICOPEPTIDE REPEAT PROTEIN 1"/>
    <property type="match status" value="1"/>
</dbReference>
<keyword evidence="2" id="KW-0677">Repeat</keyword>
<evidence type="ECO:0000256" key="6">
    <source>
        <dbReference type="PROSITE-ProRule" id="PRU00339"/>
    </source>
</evidence>
<sequence>MSSRVEKPREQEEQEDFYDCQETLQHLDLKENKEEDWTQQKKEGGASKDFTSDRLTDRREGGGQAQGDRLQDDRLQEEEQGDRLQDDRLQQEEEQGDRLQQEEEEQGDRLQQEEEQGDRLQQEEEQGDRLQQEEEQGDRLQQEEEEQGDRLQDDRLQEESDSEFKEEPSCEVEFDDDYLRELEKELTEEEKEGRRQQSLTLKERGNIQFKSGDWEEAERSYKEALVLCPVCFSRERAVLFSNRAAARLHLDQKDQAISDCSKAIELNPDYMRALLRRAELYEQTEKLDEALEDYKKVLDLDPTHTTARQACMRLPGQIQERNEKLKEEMISKLKDLGNLVLRPFGLSTNNFQVNQDASTGSYSINFVQSSGGNNNNT</sequence>
<dbReference type="PROSITE" id="PS50293">
    <property type="entry name" value="TPR_REGION"/>
    <property type="match status" value="1"/>
</dbReference>
<feature type="compositionally biased region" description="Basic and acidic residues" evidence="7">
    <location>
        <begin position="81"/>
        <end position="168"/>
    </location>
</feature>
<dbReference type="STRING" id="56723.ENSLBEP00000019955"/>
<feature type="compositionally biased region" description="Basic and acidic residues" evidence="7">
    <location>
        <begin position="26"/>
        <end position="61"/>
    </location>
</feature>
<name>A0A3Q3MIA0_9LABR</name>
<protein>
    <recommendedName>
        <fullName evidence="5">Tetratricopeptide repeat protein 1</fullName>
    </recommendedName>
</protein>
<proteinExistence type="predicted"/>
<dbReference type="InParanoid" id="A0A3Q3MIA0"/>
<evidence type="ECO:0000256" key="4">
    <source>
        <dbReference type="ARBA" id="ARBA00063969"/>
    </source>
</evidence>
<dbReference type="GeneTree" id="ENSGT00940000157213"/>
<dbReference type="AlphaFoldDB" id="A0A3Q3MIA0"/>
<feature type="region of interest" description="Disordered" evidence="7">
    <location>
        <begin position="26"/>
        <end position="177"/>
    </location>
</feature>
<dbReference type="FunFam" id="1.25.40.10:FF:000367">
    <property type="entry name" value="Tetratricopeptide repeat domain 1"/>
    <property type="match status" value="1"/>
</dbReference>
<evidence type="ECO:0000313" key="8">
    <source>
        <dbReference type="Ensembl" id="ENSLBEP00000019955.1"/>
    </source>
</evidence>
<evidence type="ECO:0000256" key="2">
    <source>
        <dbReference type="ARBA" id="ARBA00022737"/>
    </source>
</evidence>
<reference evidence="8" key="1">
    <citation type="submission" date="2025-08" db="UniProtKB">
        <authorList>
            <consortium name="Ensembl"/>
        </authorList>
    </citation>
    <scope>IDENTIFICATION</scope>
</reference>
<evidence type="ECO:0000256" key="3">
    <source>
        <dbReference type="ARBA" id="ARBA00022803"/>
    </source>
</evidence>
<evidence type="ECO:0000313" key="9">
    <source>
        <dbReference type="Proteomes" id="UP000261660"/>
    </source>
</evidence>
<dbReference type="Ensembl" id="ENSLBET00000021029.1">
    <property type="protein sequence ID" value="ENSLBEP00000019955.1"/>
    <property type="gene ID" value="ENSLBEG00000015347.1"/>
</dbReference>
<organism evidence="8 9">
    <name type="scientific">Labrus bergylta</name>
    <name type="common">ballan wrasse</name>
    <dbReference type="NCBI Taxonomy" id="56723"/>
    <lineage>
        <taxon>Eukaryota</taxon>
        <taxon>Metazoa</taxon>
        <taxon>Chordata</taxon>
        <taxon>Craniata</taxon>
        <taxon>Vertebrata</taxon>
        <taxon>Euteleostomi</taxon>
        <taxon>Actinopterygii</taxon>
        <taxon>Neopterygii</taxon>
        <taxon>Teleostei</taxon>
        <taxon>Neoteleostei</taxon>
        <taxon>Acanthomorphata</taxon>
        <taxon>Eupercaria</taxon>
        <taxon>Labriformes</taxon>
        <taxon>Labridae</taxon>
        <taxon>Labrus</taxon>
    </lineage>
</organism>
<dbReference type="InterPro" id="IPR011990">
    <property type="entry name" value="TPR-like_helical_dom_sf"/>
</dbReference>
<dbReference type="Gene3D" id="1.25.40.10">
    <property type="entry name" value="Tetratricopeptide repeat domain"/>
    <property type="match status" value="1"/>
</dbReference>
<dbReference type="InterPro" id="IPR019734">
    <property type="entry name" value="TPR_rpt"/>
</dbReference>